<dbReference type="SMART" id="SM00952">
    <property type="entry name" value="RAP"/>
    <property type="match status" value="1"/>
</dbReference>
<evidence type="ECO:0000313" key="3">
    <source>
        <dbReference type="Proteomes" id="UP000240500"/>
    </source>
</evidence>
<dbReference type="EMBL" id="LT969577">
    <property type="protein sequence ID" value="SOV83176.1"/>
    <property type="molecule type" value="Genomic_DNA"/>
</dbReference>
<dbReference type="InterPro" id="IPR013584">
    <property type="entry name" value="RAP"/>
</dbReference>
<proteinExistence type="predicted"/>
<dbReference type="Proteomes" id="UP000240500">
    <property type="component" value="Chromosome 14"/>
</dbReference>
<dbReference type="PROSITE" id="PS51286">
    <property type="entry name" value="RAP"/>
    <property type="match status" value="1"/>
</dbReference>
<evidence type="ECO:0000259" key="1">
    <source>
        <dbReference type="PROSITE" id="PS51286"/>
    </source>
</evidence>
<dbReference type="VEuPathDB" id="PlasmoDB:PRG01_1453600"/>
<name>A0A2P9DQ65_PLARE</name>
<gene>
    <name evidence="2" type="ORF">PRG01_1453600</name>
</gene>
<feature type="domain" description="RAP" evidence="1">
    <location>
        <begin position="1648"/>
        <end position="1720"/>
    </location>
</feature>
<evidence type="ECO:0000313" key="2">
    <source>
        <dbReference type="EMBL" id="SOV83176.1"/>
    </source>
</evidence>
<organism evidence="2 3">
    <name type="scientific">Plasmodium reichenowi</name>
    <dbReference type="NCBI Taxonomy" id="5854"/>
    <lineage>
        <taxon>Eukaryota</taxon>
        <taxon>Sar</taxon>
        <taxon>Alveolata</taxon>
        <taxon>Apicomplexa</taxon>
        <taxon>Aconoidasida</taxon>
        <taxon>Haemosporida</taxon>
        <taxon>Plasmodiidae</taxon>
        <taxon>Plasmodium</taxon>
        <taxon>Plasmodium (Laverania)</taxon>
    </lineage>
</organism>
<dbReference type="OrthoDB" id="2019031at2759"/>
<reference evidence="2 3" key="1">
    <citation type="submission" date="2016-09" db="EMBL/GenBank/DDBJ databases">
        <authorList>
            <consortium name="Pathogen Informatics"/>
        </authorList>
    </citation>
    <scope>NUCLEOTIDE SEQUENCE [LARGE SCALE GENOMIC DNA]</scope>
</reference>
<accession>A0A2P9DQ65</accession>
<sequence>MLPRKRVFIHLYNNICEFGIIKEKRFYHKKNEDLYKYNQAYAYKTKKKGKITKAIEINKEILNESNKNVLDLIKIIEKNEEYMNIINYVTFFHRVMQIINKNKEIYIKYKIYINKTIEQNVKIIFDYLKDTNNSLNKINNYNKRLFSSFIWSYSKYISFLNKKNKYFSIDNKHKLLLNNKFTNGSFHNIINYNIHKDTILPSCDIIKRYEDINISLIQPSNISNSNINHIYQVNKSTNHKICNSHIIYKYSIFNKINIDLLFSYANQYLPLLNPSRYVIVFWSLSKLNKDNKVLHQKYYKKSVSLIPLLKYKELIILLYSYSYVNFSNFYFYLNIKNYILKHKIYKKIISERNYESLVNMLLSFMNQNILFLDLYENIVKYIIYKKTYTFINLLNSQELITLTYCLCKFPIILIDEPQQNNMNIEKKYIIINNNNNIKNNVPLYTHQIIFLYEYLKNVIIKRSNMIFKEQLDINYSIFYKSIINNNNNNNIYTLENLILIIWSLSFKHIYSAKLFLYTFIKLNYMMQNEQLIYNHYNILTNFYLSFLSFILEDNIFINLYFNKENHHSLNILYQYIDMFLDNFKTCKETINMNKRKYDVDISNMHKNIYQIINDIKFPNKINTILEYKNVHNISIDILLYKPNCVLQKNIFILNIIKDKYDTYNHCMYNNNSRTNTSYENLKINNILITMWNKNNSMIKSKEKGRINIYKYFSSIINSSKNNIKGTKKQQKIKMNKNRKIINSNNIFNAKYIKSYFCTNVLKLSNMEKKNNNNDNLKNNKENHLFTFIEKIKNFHLENNKDQLSDTYKELHDILDIHIIYMKQSDIISFFYKFSSILTIFYTIKFMEHINELIKTFYYFHNFTFLFLKETNIRINLFIDICWIYFRYMKFLTYIRRERNMERKCITINNNNNNIYNNNIYNNNNNNIYIYNNDQSNIQNVQRIKLYNNLLTYQSCDNNESNVLLDQLNVIDNIFNIVKKKILEEDNIIKGISSKNMSFLISIFIYLNNSEHIREYLEKNNFHETVFTIKDILFILKALSKYNNNNYNNICMWDIQHLFVNKFIDNIKNCQVQDLVDFTNLCAELKVNQDHISSNIKNKIMSYIYCEANKENKNIEKKKSILNHTIIMNINERNNKSIMFIELFDEKQLTFFVKSCYRMHCFDKSFFDLLCDLILKKYRTFHINNLCIALLCFSRINCLHKATKFIHKTRDIKIKEFININKNKNKKTNIITNKYTYKKGDDYLEKNISMCRYDIPLSLKKLIKYTEKKLLSNTNIDFYNLSYFMESITLLKIQNKKLYRLALNETLNNIRQKFFNEQDTKLLGKILWCLSYYHKTEFIFSFHLIHFMLQNMIYKHIIPENFISIYLYFIQSRVYNPILFHNIAQVILSKITLNDYFTHNKNKHANITNVKLNVISELYATMSWAYAFVYNETLKKEETYMLNKEEKNEVTTYPLKKREKKIGYTQNINDDNILFKTKSYNDDEIMYNDLNFIQKIYSYIFNEIKILAKNNNLSFLLLVRFLWGISLTNLISKPIINFINLYNWNDVNTKEQNDMHLHMLFTFWLRIKYDHSNLQLSKSFIQLKDEIFMLLEKREFKRNMNKNDHISDFHVQICQILDDLNIRYHNEYITKDLLSVDIKLEQKCCEKKLAIEIDGPSHHFLVLNEMEKADPQRIKKTYIKCGTTIFKHWLLQKSGWSIINVTSFEWNKINKDEKKKHIIKKLKEHGIVVQKLKN</sequence>
<protein>
    <submittedName>
        <fullName evidence="2">RAP protein, putative</fullName>
    </submittedName>
</protein>
<dbReference type="Pfam" id="PF08373">
    <property type="entry name" value="RAP"/>
    <property type="match status" value="1"/>
</dbReference>
<dbReference type="VEuPathDB" id="PlasmoDB:PRCDC_1452900"/>